<dbReference type="Pfam" id="PF10545">
    <property type="entry name" value="MADF_DNA_bdg"/>
    <property type="match status" value="1"/>
</dbReference>
<reference evidence="4" key="1">
    <citation type="submission" date="2025-04" db="UniProtKB">
        <authorList>
            <consortium name="RefSeq"/>
        </authorList>
    </citation>
    <scope>IDENTIFICATION</scope>
    <source>
        <tissue evidence="4">Whole insect</tissue>
    </source>
</reference>
<keyword evidence="3" id="KW-1185">Reference proteome</keyword>
<dbReference type="Proteomes" id="UP001652700">
    <property type="component" value="Unplaced"/>
</dbReference>
<dbReference type="EnsemblMetazoa" id="XM_050654648.1">
    <property type="protein sequence ID" value="XP_050510605.1"/>
    <property type="gene ID" value="LOC126887240"/>
</dbReference>
<dbReference type="RefSeq" id="XP_028141638.1">
    <property type="nucleotide sequence ID" value="XM_028285837.1"/>
</dbReference>
<gene>
    <name evidence="4" type="primary">LOC114335582</name>
</gene>
<dbReference type="AlphaFoldDB" id="A0A6P7G9Z2"/>
<dbReference type="OrthoDB" id="6784437at2759"/>
<sequence>MDWSKQEIIEFLKLYERESIIWDPYNVLNKNRSEVHYAWKRIQDELPFKKSLEDLKRKKDSLMGTFRKLVAKVKASEGDGYDSDEVFKPQWFAFDIMAKFLRHLNVPTETIKVEKLETNTEEQDDYIENGTQDDNISNILVSSTEPTISTNKRKATSDDSINEMTKKSKTTQDIIFDKIDKAYDIFQSQFREKDECDLFGELLAKRLRALRHHQRDSLMHDMENMMYQYLNSK</sequence>
<dbReference type="PANTHER" id="PTHR21505:SF12">
    <property type="entry name" value="MADF DOMAIN-CONTAINING PROTEIN-RELATED"/>
    <property type="match status" value="1"/>
</dbReference>
<evidence type="ECO:0000313" key="2">
    <source>
        <dbReference type="EnsemblMetazoa" id="XP_050510605.1"/>
    </source>
</evidence>
<evidence type="ECO:0000313" key="4">
    <source>
        <dbReference type="RefSeq" id="XP_028141638.1"/>
    </source>
</evidence>
<dbReference type="PANTHER" id="PTHR21505">
    <property type="entry name" value="MADF DOMAIN-CONTAINING PROTEIN-RELATED"/>
    <property type="match status" value="1"/>
</dbReference>
<dbReference type="PROSITE" id="PS51029">
    <property type="entry name" value="MADF"/>
    <property type="match status" value="1"/>
</dbReference>
<evidence type="ECO:0000313" key="3">
    <source>
        <dbReference type="Proteomes" id="UP001652700"/>
    </source>
</evidence>
<accession>A0A6P7G9Z2</accession>
<dbReference type="InterPro" id="IPR006578">
    <property type="entry name" value="MADF-dom"/>
</dbReference>
<name>A0A6P7G9Z2_DIAVI</name>
<dbReference type="InParanoid" id="A0A6P7G9Z2"/>
<proteinExistence type="predicted"/>
<evidence type="ECO:0000259" key="1">
    <source>
        <dbReference type="PROSITE" id="PS51029"/>
    </source>
</evidence>
<protein>
    <submittedName>
        <fullName evidence="4">Uncharacterized protein LOC114335582</fullName>
    </submittedName>
</protein>
<reference evidence="2" key="2">
    <citation type="submission" date="2025-05" db="UniProtKB">
        <authorList>
            <consortium name="EnsemblMetazoa"/>
        </authorList>
    </citation>
    <scope>IDENTIFICATION</scope>
</reference>
<feature type="domain" description="MADF" evidence="1">
    <location>
        <begin position="10"/>
        <end position="105"/>
    </location>
</feature>
<organism evidence="4">
    <name type="scientific">Diabrotica virgifera virgifera</name>
    <name type="common">western corn rootworm</name>
    <dbReference type="NCBI Taxonomy" id="50390"/>
    <lineage>
        <taxon>Eukaryota</taxon>
        <taxon>Metazoa</taxon>
        <taxon>Ecdysozoa</taxon>
        <taxon>Arthropoda</taxon>
        <taxon>Hexapoda</taxon>
        <taxon>Insecta</taxon>
        <taxon>Pterygota</taxon>
        <taxon>Neoptera</taxon>
        <taxon>Endopterygota</taxon>
        <taxon>Coleoptera</taxon>
        <taxon>Polyphaga</taxon>
        <taxon>Cucujiformia</taxon>
        <taxon>Chrysomeloidea</taxon>
        <taxon>Chrysomelidae</taxon>
        <taxon>Galerucinae</taxon>
        <taxon>Diabroticina</taxon>
        <taxon>Diabroticites</taxon>
        <taxon>Diabrotica</taxon>
    </lineage>
</organism>